<dbReference type="Gene3D" id="3.20.20.30">
    <property type="entry name" value="Luciferase-like domain"/>
    <property type="match status" value="1"/>
</dbReference>
<dbReference type="AlphaFoldDB" id="A0A9X1S4Q6"/>
<feature type="binding site" evidence="6">
    <location>
        <position position="151"/>
    </location>
    <ligand>
        <name>FMN</name>
        <dbReference type="ChEBI" id="CHEBI:58210"/>
    </ligand>
</feature>
<evidence type="ECO:0000256" key="1">
    <source>
        <dbReference type="ARBA" id="ARBA00022630"/>
    </source>
</evidence>
<evidence type="ECO:0000259" key="7">
    <source>
        <dbReference type="Pfam" id="PF00296"/>
    </source>
</evidence>
<dbReference type="PANTHER" id="PTHR30011:SF16">
    <property type="entry name" value="C2H2 FINGER DOMAIN TRANSCRIPTION FACTOR (EUROFUNG)-RELATED"/>
    <property type="match status" value="1"/>
</dbReference>
<feature type="binding site" evidence="6">
    <location>
        <position position="97"/>
    </location>
    <ligand>
        <name>FMN</name>
        <dbReference type="ChEBI" id="CHEBI:58210"/>
    </ligand>
</feature>
<dbReference type="InterPro" id="IPR011251">
    <property type="entry name" value="Luciferase-like_dom"/>
</dbReference>
<evidence type="ECO:0000256" key="2">
    <source>
        <dbReference type="ARBA" id="ARBA00022643"/>
    </source>
</evidence>
<evidence type="ECO:0000313" key="9">
    <source>
        <dbReference type="Proteomes" id="UP001139354"/>
    </source>
</evidence>
<dbReference type="Pfam" id="PF00296">
    <property type="entry name" value="Bac_luciferase"/>
    <property type="match status" value="1"/>
</dbReference>
<keyword evidence="1 6" id="KW-0285">Flavoprotein</keyword>
<evidence type="ECO:0000256" key="4">
    <source>
        <dbReference type="ARBA" id="ARBA00023033"/>
    </source>
</evidence>
<dbReference type="RefSeq" id="WP_229385721.1">
    <property type="nucleotide sequence ID" value="NZ_JAGTTN010000006.1"/>
</dbReference>
<dbReference type="PANTHER" id="PTHR30011">
    <property type="entry name" value="ALKANESULFONATE MONOOXYGENASE-RELATED"/>
    <property type="match status" value="1"/>
</dbReference>
<comment type="similarity">
    <text evidence="5">Belongs to the NtaA/SnaA/DszA monooxygenase family.</text>
</comment>
<feature type="domain" description="Luciferase-like" evidence="7">
    <location>
        <begin position="35"/>
        <end position="387"/>
    </location>
</feature>
<organism evidence="8 9">
    <name type="scientific">Microbacterium allomyrinae</name>
    <dbReference type="NCBI Taxonomy" id="2830666"/>
    <lineage>
        <taxon>Bacteria</taxon>
        <taxon>Bacillati</taxon>
        <taxon>Actinomycetota</taxon>
        <taxon>Actinomycetes</taxon>
        <taxon>Micrococcales</taxon>
        <taxon>Microbacteriaceae</taxon>
        <taxon>Microbacterium</taxon>
    </lineage>
</organism>
<evidence type="ECO:0000256" key="5">
    <source>
        <dbReference type="ARBA" id="ARBA00033748"/>
    </source>
</evidence>
<evidence type="ECO:0000256" key="6">
    <source>
        <dbReference type="PIRSR" id="PIRSR000337-1"/>
    </source>
</evidence>
<accession>A0A9X1S4Q6</accession>
<dbReference type="SUPFAM" id="SSF51679">
    <property type="entry name" value="Bacterial luciferase-like"/>
    <property type="match status" value="1"/>
</dbReference>
<dbReference type="Proteomes" id="UP001139354">
    <property type="component" value="Unassembled WGS sequence"/>
</dbReference>
<gene>
    <name evidence="8" type="ORF">KEC57_16150</name>
</gene>
<keyword evidence="3 8" id="KW-0560">Oxidoreductase</keyword>
<dbReference type="NCBIfam" id="TIGR03860">
    <property type="entry name" value="FMN_nitrolo"/>
    <property type="match status" value="1"/>
</dbReference>
<name>A0A9X1S4Q6_9MICO</name>
<keyword evidence="2 6" id="KW-0288">FMN</keyword>
<keyword evidence="4 8" id="KW-0503">Monooxygenase</keyword>
<dbReference type="EC" id="1.14.-.-" evidence="8"/>
<dbReference type="GO" id="GO:0016705">
    <property type="term" value="F:oxidoreductase activity, acting on paired donors, with incorporation or reduction of molecular oxygen"/>
    <property type="evidence" value="ECO:0007669"/>
    <property type="project" value="InterPro"/>
</dbReference>
<evidence type="ECO:0000256" key="3">
    <source>
        <dbReference type="ARBA" id="ARBA00023002"/>
    </source>
</evidence>
<protein>
    <submittedName>
        <fullName evidence="8">NtaA/DmoA family FMN-dependent monooxygenase</fullName>
        <ecNumber evidence="8">1.14.-.-</ecNumber>
    </submittedName>
</protein>
<keyword evidence="9" id="KW-1185">Reference proteome</keyword>
<reference evidence="8" key="1">
    <citation type="submission" date="2021-04" db="EMBL/GenBank/DDBJ databases">
        <title>Microbacterium tenobrionis sp. nov. and Microbacterium allomyrinae sp. nov., isolated from larvae of Tenobrio molitor and Allomyrina dichotoma, respectively.</title>
        <authorList>
            <person name="Lee S.D."/>
        </authorList>
    </citation>
    <scope>NUCLEOTIDE SEQUENCE</scope>
    <source>
        <strain evidence="8">BWT-G7</strain>
    </source>
</reference>
<proteinExistence type="inferred from homology"/>
<feature type="binding site" evidence="6">
    <location>
        <position position="59"/>
    </location>
    <ligand>
        <name>FMN</name>
        <dbReference type="ChEBI" id="CHEBI:58210"/>
    </ligand>
</feature>
<dbReference type="InterPro" id="IPR036661">
    <property type="entry name" value="Luciferase-like_sf"/>
</dbReference>
<dbReference type="InterPro" id="IPR016215">
    <property type="entry name" value="NTA_MOA"/>
</dbReference>
<feature type="binding site" evidence="6">
    <location>
        <position position="222"/>
    </location>
    <ligand>
        <name>FMN</name>
        <dbReference type="ChEBI" id="CHEBI:58210"/>
    </ligand>
</feature>
<dbReference type="InterPro" id="IPR051260">
    <property type="entry name" value="Diverse_substr_monoxygenases"/>
</dbReference>
<dbReference type="PIRSF" id="PIRSF000337">
    <property type="entry name" value="NTA_MOA"/>
    <property type="match status" value="1"/>
</dbReference>
<evidence type="ECO:0000313" key="8">
    <source>
        <dbReference type="EMBL" id="MCC2033717.1"/>
    </source>
</evidence>
<sequence>MTKPPRQIRLNLNLQTAGRHDAAWKTLPDAAGLVTDVDYYVRVARLAEKGKLDGIFFADSLGSLSENSVRRPWRGLDPTVLLSAIAQHTSAIGLVSTVPAIHGSPFVTARQIASLDHVSKGRAAWNIITSQNPPTLDALGKTEALDSETRYRKAGEFVEIVTGLWDSLPQEAIVNDPTRDLYIDESQTRPVEYEGEFYSTNAVLPLTGGHRGRPVLFQAGASARSREFGATWADALFTGQRTKQLAQRFSADVKGLAAQHGRDPEKLLVLPGLWVIVGDTEQAAHARKAELDAQLDADYLLEQLAERLGIAASRLVLDEELPYDELSAPLEDTLVARHREQIIAEARGRLTVRQLLYNNLTGGHRVLIGTPEQIADDIADWVDDGASDGFNINIDRQPDGLESFIDGPVAVLQNRGRFRADYEFETLRENLGVA</sequence>
<dbReference type="GO" id="GO:0004497">
    <property type="term" value="F:monooxygenase activity"/>
    <property type="evidence" value="ECO:0007669"/>
    <property type="project" value="UniProtKB-KW"/>
</dbReference>
<dbReference type="EMBL" id="JAGTTN010000006">
    <property type="protein sequence ID" value="MCC2033717.1"/>
    <property type="molecule type" value="Genomic_DNA"/>
</dbReference>
<comment type="caution">
    <text evidence="8">The sequence shown here is derived from an EMBL/GenBank/DDBJ whole genome shotgun (WGS) entry which is preliminary data.</text>
</comment>